<dbReference type="EMBL" id="UZAD01013136">
    <property type="protein sequence ID" value="VDN89765.1"/>
    <property type="molecule type" value="Genomic_DNA"/>
</dbReference>
<keyword evidence="2" id="KW-1185">Reference proteome</keyword>
<dbReference type="AlphaFoldDB" id="A0A0N4TJX3"/>
<accession>A0A0N4TJX3</accession>
<dbReference type="Proteomes" id="UP000278627">
    <property type="component" value="Unassembled WGS sequence"/>
</dbReference>
<sequence>MTVKLGQCFIQCIGGKYGLNCDLKCTPASFNNFHAVCVSILDCISCPYGLAINQTKCNTQITDRIIYIN</sequence>
<organism evidence="3">
    <name type="scientific">Brugia pahangi</name>
    <name type="common">Filarial nematode worm</name>
    <dbReference type="NCBI Taxonomy" id="6280"/>
    <lineage>
        <taxon>Eukaryota</taxon>
        <taxon>Metazoa</taxon>
        <taxon>Ecdysozoa</taxon>
        <taxon>Nematoda</taxon>
        <taxon>Chromadorea</taxon>
        <taxon>Rhabditida</taxon>
        <taxon>Spirurina</taxon>
        <taxon>Spiruromorpha</taxon>
        <taxon>Filarioidea</taxon>
        <taxon>Onchocercidae</taxon>
        <taxon>Brugia</taxon>
    </lineage>
</organism>
<reference evidence="3" key="1">
    <citation type="submission" date="2017-02" db="UniProtKB">
        <authorList>
            <consortium name="WormBaseParasite"/>
        </authorList>
    </citation>
    <scope>IDENTIFICATION</scope>
</reference>
<evidence type="ECO:0000313" key="2">
    <source>
        <dbReference type="Proteomes" id="UP000278627"/>
    </source>
</evidence>
<reference evidence="1 2" key="2">
    <citation type="submission" date="2018-11" db="EMBL/GenBank/DDBJ databases">
        <authorList>
            <consortium name="Pathogen Informatics"/>
        </authorList>
    </citation>
    <scope>NUCLEOTIDE SEQUENCE [LARGE SCALE GENOMIC DNA]</scope>
</reference>
<protein>
    <submittedName>
        <fullName evidence="3">WSC domain-containing protein</fullName>
    </submittedName>
</protein>
<evidence type="ECO:0000313" key="1">
    <source>
        <dbReference type="EMBL" id="VDN89765.1"/>
    </source>
</evidence>
<evidence type="ECO:0000313" key="3">
    <source>
        <dbReference type="WBParaSite" id="BPAG_0000861701-mRNA-1"/>
    </source>
</evidence>
<proteinExistence type="predicted"/>
<name>A0A0N4TJX3_BRUPA</name>
<dbReference type="WBParaSite" id="BPAG_0000861701-mRNA-1">
    <property type="protein sequence ID" value="BPAG_0000861701-mRNA-1"/>
    <property type="gene ID" value="BPAG_0000861701"/>
</dbReference>
<gene>
    <name evidence="1" type="ORF">BPAG_LOCUS8579</name>
</gene>